<keyword evidence="5" id="KW-0804">Transcription</keyword>
<dbReference type="SMART" id="SM00345">
    <property type="entry name" value="HTH_GNTR"/>
    <property type="match status" value="1"/>
</dbReference>
<accession>A0A6G6WLL8</accession>
<dbReference type="Gene3D" id="1.10.10.10">
    <property type="entry name" value="Winged helix-like DNA-binding domain superfamily/Winged helix DNA-binding domain"/>
    <property type="match status" value="1"/>
</dbReference>
<dbReference type="GO" id="GO:0030170">
    <property type="term" value="F:pyridoxal phosphate binding"/>
    <property type="evidence" value="ECO:0007669"/>
    <property type="project" value="InterPro"/>
</dbReference>
<dbReference type="InterPro" id="IPR051446">
    <property type="entry name" value="HTH_trans_reg/aminotransferase"/>
</dbReference>
<dbReference type="Pfam" id="PF00155">
    <property type="entry name" value="Aminotran_1_2"/>
    <property type="match status" value="1"/>
</dbReference>
<keyword evidence="4" id="KW-0238">DNA-binding</keyword>
<dbReference type="GO" id="GO:0008483">
    <property type="term" value="F:transaminase activity"/>
    <property type="evidence" value="ECO:0007669"/>
    <property type="project" value="UniProtKB-KW"/>
</dbReference>
<keyword evidence="8" id="KW-0032">Aminotransferase</keyword>
<dbReference type="CDD" id="cd07377">
    <property type="entry name" value="WHTH_GntR"/>
    <property type="match status" value="1"/>
</dbReference>
<evidence type="ECO:0000313" key="8">
    <source>
        <dbReference type="EMBL" id="QIG45995.1"/>
    </source>
</evidence>
<evidence type="ECO:0000259" key="7">
    <source>
        <dbReference type="PROSITE" id="PS50949"/>
    </source>
</evidence>
<dbReference type="Pfam" id="PF00392">
    <property type="entry name" value="GntR"/>
    <property type="match status" value="1"/>
</dbReference>
<dbReference type="Gene3D" id="3.40.640.10">
    <property type="entry name" value="Type I PLP-dependent aspartate aminotransferase-like (Major domain)"/>
    <property type="match status" value="1"/>
</dbReference>
<dbReference type="CDD" id="cd00609">
    <property type="entry name" value="AAT_like"/>
    <property type="match status" value="1"/>
</dbReference>
<dbReference type="KEGG" id="nano:G5V58_14965"/>
<dbReference type="InterPro" id="IPR015421">
    <property type="entry name" value="PyrdxlP-dep_Trfase_major"/>
</dbReference>
<evidence type="ECO:0000256" key="1">
    <source>
        <dbReference type="ARBA" id="ARBA00005384"/>
    </source>
</evidence>
<evidence type="ECO:0000313" key="9">
    <source>
        <dbReference type="Proteomes" id="UP000502996"/>
    </source>
</evidence>
<evidence type="ECO:0000256" key="2">
    <source>
        <dbReference type="ARBA" id="ARBA00022898"/>
    </source>
</evidence>
<dbReference type="EMBL" id="CP049257">
    <property type="protein sequence ID" value="QIG45995.1"/>
    <property type="molecule type" value="Genomic_DNA"/>
</dbReference>
<keyword evidence="2" id="KW-0663">Pyridoxal phosphate</keyword>
<reference evidence="8 9" key="1">
    <citation type="submission" date="2020-02" db="EMBL/GenBank/DDBJ databases">
        <title>Full genome sequence of Nocardioides sp. R-3366.</title>
        <authorList>
            <person name="Im W.-T."/>
        </authorList>
    </citation>
    <scope>NUCLEOTIDE SEQUENCE [LARGE SCALE GENOMIC DNA]</scope>
    <source>
        <strain evidence="8 9">R-3366</strain>
    </source>
</reference>
<evidence type="ECO:0000256" key="4">
    <source>
        <dbReference type="ARBA" id="ARBA00023125"/>
    </source>
</evidence>
<proteinExistence type="inferred from homology"/>
<dbReference type="InterPro" id="IPR000524">
    <property type="entry name" value="Tscrpt_reg_HTH_GntR"/>
</dbReference>
<dbReference type="InterPro" id="IPR036388">
    <property type="entry name" value="WH-like_DNA-bd_sf"/>
</dbReference>
<dbReference type="PRINTS" id="PR00035">
    <property type="entry name" value="HTHGNTR"/>
</dbReference>
<evidence type="ECO:0000256" key="5">
    <source>
        <dbReference type="ARBA" id="ARBA00023163"/>
    </source>
</evidence>
<dbReference type="SUPFAM" id="SSF53383">
    <property type="entry name" value="PLP-dependent transferases"/>
    <property type="match status" value="1"/>
</dbReference>
<sequence>MGDLVVDLSVRGDRTTALYRALLEAVRGGRLAPGERLPPTRALAADLGVARTTVATAYDRLVAEGYLTTRVGAGTFVAEAARPAPAPRRGTDLAPRGGWERRPQPTSGGAPKPAYDFRVGIPDARLFPFDTWRRLVTAELRVGAHDLGTYADPAGHRPLREAIARQVALGRGVTTTADEVLVTQGTQQALDLVTRVLVSPGDVVAVEEPGYPLAREVFEAHGARVVPVRVDLEGLVVDELPERARLVFTTPSHQFPTGPPLSMSRRRALLAFAARHRCAVVEDDYDSEFRYTERPLETLHAMDDAGRVLYLGTFSKSLVPGLRAGYLVAPALLQDALRAALQLSVGYVDVPAQAALARFLEDGLFARHLRRARAAYAERRALLLEQVHGPLADHLELVPCQAGLHMTTVLRDQSRDDGAVVRAAAEEGVAVEALSSYAVGGAPRGVVLGYGAADPATIRPGLARLAGVLASAPSTAGPRPR</sequence>
<protein>
    <submittedName>
        <fullName evidence="8">PLP-dependent aminotransferase family protein</fullName>
    </submittedName>
</protein>
<keyword evidence="8" id="KW-0808">Transferase</keyword>
<feature type="region of interest" description="Disordered" evidence="6">
    <location>
        <begin position="82"/>
        <end position="115"/>
    </location>
</feature>
<dbReference type="PANTHER" id="PTHR46577">
    <property type="entry name" value="HTH-TYPE TRANSCRIPTIONAL REGULATORY PROTEIN GABR"/>
    <property type="match status" value="1"/>
</dbReference>
<dbReference type="PROSITE" id="PS50949">
    <property type="entry name" value="HTH_GNTR"/>
    <property type="match status" value="1"/>
</dbReference>
<name>A0A6G6WLL8_9ACTN</name>
<evidence type="ECO:0000256" key="3">
    <source>
        <dbReference type="ARBA" id="ARBA00023015"/>
    </source>
</evidence>
<dbReference type="GO" id="GO:0003677">
    <property type="term" value="F:DNA binding"/>
    <property type="evidence" value="ECO:0007669"/>
    <property type="project" value="UniProtKB-KW"/>
</dbReference>
<dbReference type="InterPro" id="IPR015424">
    <property type="entry name" value="PyrdxlP-dep_Trfase"/>
</dbReference>
<dbReference type="InterPro" id="IPR036390">
    <property type="entry name" value="WH_DNA-bd_sf"/>
</dbReference>
<organism evidence="8 9">
    <name type="scientific">Nocardioides anomalus</name>
    <dbReference type="NCBI Taxonomy" id="2712223"/>
    <lineage>
        <taxon>Bacteria</taxon>
        <taxon>Bacillati</taxon>
        <taxon>Actinomycetota</taxon>
        <taxon>Actinomycetes</taxon>
        <taxon>Propionibacteriales</taxon>
        <taxon>Nocardioidaceae</taxon>
        <taxon>Nocardioides</taxon>
    </lineage>
</organism>
<keyword evidence="9" id="KW-1185">Reference proteome</keyword>
<keyword evidence="3" id="KW-0805">Transcription regulation</keyword>
<gene>
    <name evidence="8" type="ORF">G5V58_14965</name>
</gene>
<evidence type="ECO:0000256" key="6">
    <source>
        <dbReference type="SAM" id="MobiDB-lite"/>
    </source>
</evidence>
<dbReference type="AlphaFoldDB" id="A0A6G6WLL8"/>
<dbReference type="InterPro" id="IPR004839">
    <property type="entry name" value="Aminotransferase_I/II_large"/>
</dbReference>
<feature type="domain" description="HTH gntR-type" evidence="7">
    <location>
        <begin position="12"/>
        <end position="80"/>
    </location>
</feature>
<dbReference type="Proteomes" id="UP000502996">
    <property type="component" value="Chromosome"/>
</dbReference>
<dbReference type="PANTHER" id="PTHR46577:SF1">
    <property type="entry name" value="HTH-TYPE TRANSCRIPTIONAL REGULATORY PROTEIN GABR"/>
    <property type="match status" value="1"/>
</dbReference>
<dbReference type="GO" id="GO:0003700">
    <property type="term" value="F:DNA-binding transcription factor activity"/>
    <property type="evidence" value="ECO:0007669"/>
    <property type="project" value="InterPro"/>
</dbReference>
<comment type="similarity">
    <text evidence="1">In the C-terminal section; belongs to the class-I pyridoxal-phosphate-dependent aminotransferase family.</text>
</comment>
<dbReference type="SUPFAM" id="SSF46785">
    <property type="entry name" value="Winged helix' DNA-binding domain"/>
    <property type="match status" value="1"/>
</dbReference>